<gene>
    <name evidence="3" type="ORF">GHT06_003850</name>
</gene>
<protein>
    <submittedName>
        <fullName evidence="3">Uncharacterized protein</fullName>
    </submittedName>
</protein>
<proteinExistence type="predicted"/>
<evidence type="ECO:0000256" key="2">
    <source>
        <dbReference type="SAM" id="MobiDB-lite"/>
    </source>
</evidence>
<dbReference type="AlphaFoldDB" id="A0AAD5KDZ2"/>
<name>A0AAD5KDZ2_9CRUS</name>
<evidence type="ECO:0000313" key="3">
    <source>
        <dbReference type="EMBL" id="KAI9549664.1"/>
    </source>
</evidence>
<feature type="region of interest" description="Disordered" evidence="2">
    <location>
        <begin position="190"/>
        <end position="230"/>
    </location>
</feature>
<keyword evidence="4" id="KW-1185">Reference proteome</keyword>
<keyword evidence="1" id="KW-0175">Coiled coil</keyword>
<sequence length="230" mass="25999">MDITALHGVLDDLLRRAAPDPSLVDQLAGRSDSSVPRALRRKLATLTDDLKEYGKLKLKALAEEECDREKRTNNDLREEVGRLRKQLETSNMANPECARYVDYINVQNSKIASLNEYKVMYEKLRNEYDVLLGRYEMLRLQYVRVRTEKSVRSISMPGWSAGMPDPCDPNKRLLTNLSGVDATNRAIRKACGDESDSSDSDGEHTNRASKSRALNALKKAKMEAEEAEGY</sequence>
<evidence type="ECO:0000256" key="1">
    <source>
        <dbReference type="SAM" id="Coils"/>
    </source>
</evidence>
<evidence type="ECO:0000313" key="4">
    <source>
        <dbReference type="Proteomes" id="UP000820818"/>
    </source>
</evidence>
<organism evidence="3 4">
    <name type="scientific">Daphnia sinensis</name>
    <dbReference type="NCBI Taxonomy" id="1820382"/>
    <lineage>
        <taxon>Eukaryota</taxon>
        <taxon>Metazoa</taxon>
        <taxon>Ecdysozoa</taxon>
        <taxon>Arthropoda</taxon>
        <taxon>Crustacea</taxon>
        <taxon>Branchiopoda</taxon>
        <taxon>Diplostraca</taxon>
        <taxon>Cladocera</taxon>
        <taxon>Anomopoda</taxon>
        <taxon>Daphniidae</taxon>
        <taxon>Daphnia</taxon>
        <taxon>Daphnia similis group</taxon>
    </lineage>
</organism>
<feature type="coiled-coil region" evidence="1">
    <location>
        <begin position="59"/>
        <end position="141"/>
    </location>
</feature>
<comment type="caution">
    <text evidence="3">The sequence shown here is derived from an EMBL/GenBank/DDBJ whole genome shotgun (WGS) entry which is preliminary data.</text>
</comment>
<accession>A0AAD5KDZ2</accession>
<dbReference type="EMBL" id="WJBH02000290">
    <property type="protein sequence ID" value="KAI9549664.1"/>
    <property type="molecule type" value="Genomic_DNA"/>
</dbReference>
<reference evidence="3" key="1">
    <citation type="submission" date="2022-05" db="EMBL/GenBank/DDBJ databases">
        <title>A multi-omics perspective on studying reproductive biology in Daphnia sinensis.</title>
        <authorList>
            <person name="Jia J."/>
        </authorList>
    </citation>
    <scope>NUCLEOTIDE SEQUENCE</scope>
    <source>
        <strain evidence="3">WSL</strain>
    </source>
</reference>
<dbReference type="Proteomes" id="UP000820818">
    <property type="component" value="Unassembled WGS sequence"/>
</dbReference>